<dbReference type="AlphaFoldDB" id="A0A6G0T8T9"/>
<name>A0A6G0T8T9_APHGL</name>
<dbReference type="EMBL" id="VYZN01000049">
    <property type="protein sequence ID" value="KAE9528167.1"/>
    <property type="molecule type" value="Genomic_DNA"/>
</dbReference>
<evidence type="ECO:0008006" key="3">
    <source>
        <dbReference type="Google" id="ProtNLM"/>
    </source>
</evidence>
<dbReference type="InterPro" id="IPR031828">
    <property type="entry name" value="Myofilin"/>
</dbReference>
<proteinExistence type="predicted"/>
<dbReference type="OrthoDB" id="6328862at2759"/>
<protein>
    <recommendedName>
        <fullName evidence="3">Myofilin</fullName>
    </recommendedName>
</protein>
<keyword evidence="2" id="KW-1185">Reference proteome</keyword>
<dbReference type="Proteomes" id="UP000475862">
    <property type="component" value="Unassembled WGS sequence"/>
</dbReference>
<reference evidence="1 2" key="1">
    <citation type="submission" date="2019-08" db="EMBL/GenBank/DDBJ databases">
        <title>The genome of the soybean aphid Biotype 1, its phylome, world population structure and adaptation to the North American continent.</title>
        <authorList>
            <person name="Giordano R."/>
            <person name="Donthu R.K."/>
            <person name="Hernandez A.G."/>
            <person name="Wright C.L."/>
            <person name="Zimin A.V."/>
        </authorList>
    </citation>
    <scope>NUCLEOTIDE SEQUENCE [LARGE SCALE GENOMIC DNA]</scope>
    <source>
        <tissue evidence="1">Whole aphids</tissue>
    </source>
</reference>
<organism evidence="1 2">
    <name type="scientific">Aphis glycines</name>
    <name type="common">Soybean aphid</name>
    <dbReference type="NCBI Taxonomy" id="307491"/>
    <lineage>
        <taxon>Eukaryota</taxon>
        <taxon>Metazoa</taxon>
        <taxon>Ecdysozoa</taxon>
        <taxon>Arthropoda</taxon>
        <taxon>Hexapoda</taxon>
        <taxon>Insecta</taxon>
        <taxon>Pterygota</taxon>
        <taxon>Neoptera</taxon>
        <taxon>Paraneoptera</taxon>
        <taxon>Hemiptera</taxon>
        <taxon>Sternorrhyncha</taxon>
        <taxon>Aphidomorpha</taxon>
        <taxon>Aphidoidea</taxon>
        <taxon>Aphididae</taxon>
        <taxon>Aphidini</taxon>
        <taxon>Aphis</taxon>
        <taxon>Aphis</taxon>
    </lineage>
</organism>
<sequence length="322" mass="37879">MWKQHLDMIGRNEPIQRKAKFWQSYVRALKGSDDMRAPEITHYHTPGSRGVFRPILSADYPTWPSYKSIYDDPVHPTDRINTPGYRYLPISRDTYGISPRNIYPHNYHSDRYPTYDPYHTEPFKALQDWTDHLDRMAELNKIFPGDHPAYYEPKKPLPLPERRATSLPPIKGYNFSGLPIYSTGGVKRRPLSELFEPSVYTPRSRYVRDPWWWEYPHLKPFTPSSSSYRPPAKSYLRNSYLSPVKRTYLWGHHPIRPFSDSKLLLLKTTNKCLKKVQTQTSISIIIFINKSSSNTQCHAIHCEKLNSRKCNNLFLYTSLRNI</sequence>
<evidence type="ECO:0000313" key="2">
    <source>
        <dbReference type="Proteomes" id="UP000475862"/>
    </source>
</evidence>
<accession>A0A6G0T8T9</accession>
<dbReference type="Pfam" id="PF15929">
    <property type="entry name" value="Myofilin"/>
    <property type="match status" value="1"/>
</dbReference>
<comment type="caution">
    <text evidence="1">The sequence shown here is derived from an EMBL/GenBank/DDBJ whole genome shotgun (WGS) entry which is preliminary data.</text>
</comment>
<evidence type="ECO:0000313" key="1">
    <source>
        <dbReference type="EMBL" id="KAE9528167.1"/>
    </source>
</evidence>
<gene>
    <name evidence="1" type="ORF">AGLY_012589</name>
</gene>